<dbReference type="Proteomes" id="UP000490800">
    <property type="component" value="Unassembled WGS sequence"/>
</dbReference>
<accession>A0A7X3K1F7</accession>
<keyword evidence="6 8" id="KW-0067">ATP-binding</keyword>
<dbReference type="InterPro" id="IPR014729">
    <property type="entry name" value="Rossmann-like_a/b/a_fold"/>
</dbReference>
<dbReference type="RefSeq" id="WP_157338610.1">
    <property type="nucleotide sequence ID" value="NZ_RHLK01000019.1"/>
</dbReference>
<evidence type="ECO:0000313" key="10">
    <source>
        <dbReference type="EMBL" id="MVP02198.1"/>
    </source>
</evidence>
<comment type="catalytic activity">
    <reaction evidence="7 8">
        <text>cytidine(34) in tRNA(Ile2) + L-lysine + ATP = lysidine(34) in tRNA(Ile2) + AMP + diphosphate + H(+)</text>
        <dbReference type="Rhea" id="RHEA:43744"/>
        <dbReference type="Rhea" id="RHEA-COMP:10625"/>
        <dbReference type="Rhea" id="RHEA-COMP:10670"/>
        <dbReference type="ChEBI" id="CHEBI:15378"/>
        <dbReference type="ChEBI" id="CHEBI:30616"/>
        <dbReference type="ChEBI" id="CHEBI:32551"/>
        <dbReference type="ChEBI" id="CHEBI:33019"/>
        <dbReference type="ChEBI" id="CHEBI:82748"/>
        <dbReference type="ChEBI" id="CHEBI:83665"/>
        <dbReference type="ChEBI" id="CHEBI:456215"/>
        <dbReference type="EC" id="6.3.4.19"/>
    </reaction>
</comment>
<evidence type="ECO:0000259" key="9">
    <source>
        <dbReference type="SMART" id="SM00977"/>
    </source>
</evidence>
<dbReference type="GO" id="GO:0032267">
    <property type="term" value="F:tRNA(Ile)-lysidine synthase activity"/>
    <property type="evidence" value="ECO:0007669"/>
    <property type="project" value="UniProtKB-EC"/>
</dbReference>
<keyword evidence="5 8" id="KW-0547">Nucleotide-binding</keyword>
<comment type="subcellular location">
    <subcellularLocation>
        <location evidence="1 8">Cytoplasm</location>
    </subcellularLocation>
</comment>
<comment type="similarity">
    <text evidence="8">Belongs to the tRNA(Ile)-lysidine synthase family.</text>
</comment>
<dbReference type="HAMAP" id="MF_01161">
    <property type="entry name" value="tRNA_Ile_lys_synt"/>
    <property type="match status" value="1"/>
</dbReference>
<comment type="caution">
    <text evidence="10">The sequence shown here is derived from an EMBL/GenBank/DDBJ whole genome shotgun (WGS) entry which is preliminary data.</text>
</comment>
<dbReference type="SMART" id="SM00977">
    <property type="entry name" value="TilS_C"/>
    <property type="match status" value="1"/>
</dbReference>
<dbReference type="OrthoDB" id="9807403at2"/>
<sequence length="505" mass="56916">MKEPKQPDAAGADRDYLTGGLDAGFRLRAAVERVIREERLLERGDTIVVGVSGGPDSVALLHLLHTLSAAWAWKLIVAHVNHRFRGEESDREADFVVSFAEKLELPCEVGNIDVPAYIEETSLNSQVAARKKRYQFLYETARRYGANRIALAHHADDQAETILMRILRGTGPAGLTGIPQRRFEKKVELVRPLLRIYKKEVSNYCRFEELAYCRDSSNESRKYNRNRIRLDAMPFLQQFNEQLPESLNRLGEIMTEENAYMEKEAEGAFASIAALESGAVTIQRADFVQLHVALQRRVIKLILNYLTFQAENVDYVRLEAIRTGIVQEQPTNFRMPIDGAFHLIREYDCICFRSKMSDSADAAFLYPLDLSQSYLLIPQADAALTFKTLSGELITEEADAAAKADEEGVWFDLDALRLPLYVRSRQVGDRLEPFGLNGTKKVKDILMDAKIPPSRRARLPLLVDAEGTVLWIPGIRRSRHALISPGTVRSLYLRIEPGDGAAEGP</sequence>
<organism evidence="10 11">
    <name type="scientific">Paenibacillus lutrae</name>
    <dbReference type="NCBI Taxonomy" id="2078573"/>
    <lineage>
        <taxon>Bacteria</taxon>
        <taxon>Bacillati</taxon>
        <taxon>Bacillota</taxon>
        <taxon>Bacilli</taxon>
        <taxon>Bacillales</taxon>
        <taxon>Paenibacillaceae</taxon>
        <taxon>Paenibacillus</taxon>
    </lineage>
</organism>
<dbReference type="Gene3D" id="1.20.59.20">
    <property type="match status" value="1"/>
</dbReference>
<feature type="domain" description="Lysidine-tRNA(Ile) synthetase C-terminal" evidence="9">
    <location>
        <begin position="420"/>
        <end position="493"/>
    </location>
</feature>
<dbReference type="AlphaFoldDB" id="A0A7X3K1F7"/>
<evidence type="ECO:0000256" key="5">
    <source>
        <dbReference type="ARBA" id="ARBA00022741"/>
    </source>
</evidence>
<dbReference type="Gene3D" id="3.40.50.620">
    <property type="entry name" value="HUPs"/>
    <property type="match status" value="1"/>
</dbReference>
<reference evidence="10 11" key="1">
    <citation type="journal article" date="2019" name="Microorganisms">
        <title>Paenibacillus lutrae sp. nov., A Chitinolytic Species Isolated from A River Otter in Castril Natural Park, Granada, Spain.</title>
        <authorList>
            <person name="Rodriguez M."/>
            <person name="Reina J.C."/>
            <person name="Bejar V."/>
            <person name="Llamas I."/>
        </authorList>
    </citation>
    <scope>NUCLEOTIDE SEQUENCE [LARGE SCALE GENOMIC DNA]</scope>
    <source>
        <strain evidence="10 11">N10</strain>
    </source>
</reference>
<dbReference type="GO" id="GO:0005737">
    <property type="term" value="C:cytoplasm"/>
    <property type="evidence" value="ECO:0007669"/>
    <property type="project" value="UniProtKB-SubCell"/>
</dbReference>
<dbReference type="SUPFAM" id="SSF82829">
    <property type="entry name" value="MesJ substrate recognition domain-like"/>
    <property type="match status" value="1"/>
</dbReference>
<evidence type="ECO:0000256" key="2">
    <source>
        <dbReference type="ARBA" id="ARBA00022490"/>
    </source>
</evidence>
<dbReference type="CDD" id="cd01992">
    <property type="entry name" value="TilS_N"/>
    <property type="match status" value="1"/>
</dbReference>
<dbReference type="PANTHER" id="PTHR43033">
    <property type="entry name" value="TRNA(ILE)-LYSIDINE SYNTHASE-RELATED"/>
    <property type="match status" value="1"/>
</dbReference>
<feature type="binding site" evidence="8">
    <location>
        <begin position="52"/>
        <end position="57"/>
    </location>
    <ligand>
        <name>ATP</name>
        <dbReference type="ChEBI" id="CHEBI:30616"/>
    </ligand>
</feature>
<dbReference type="InterPro" id="IPR012796">
    <property type="entry name" value="Lysidine-tRNA-synth_C"/>
</dbReference>
<keyword evidence="11" id="KW-1185">Reference proteome</keyword>
<gene>
    <name evidence="8 10" type="primary">tilS</name>
    <name evidence="10" type="ORF">EDM21_22205</name>
</gene>
<evidence type="ECO:0000256" key="7">
    <source>
        <dbReference type="ARBA" id="ARBA00048539"/>
    </source>
</evidence>
<dbReference type="InterPro" id="IPR011063">
    <property type="entry name" value="TilS/TtcA_N"/>
</dbReference>
<protein>
    <recommendedName>
        <fullName evidence="8">tRNA(Ile)-lysidine synthase</fullName>
        <ecNumber evidence="8">6.3.4.19</ecNumber>
    </recommendedName>
    <alternativeName>
        <fullName evidence="8">tRNA(Ile)-2-lysyl-cytidine synthase</fullName>
    </alternativeName>
    <alternativeName>
        <fullName evidence="8">tRNA(Ile)-lysidine synthetase</fullName>
    </alternativeName>
</protein>
<dbReference type="Pfam" id="PF01171">
    <property type="entry name" value="ATP_bind_3"/>
    <property type="match status" value="1"/>
</dbReference>
<dbReference type="Pfam" id="PF11734">
    <property type="entry name" value="TilS_C"/>
    <property type="match status" value="1"/>
</dbReference>
<keyword evidence="4 8" id="KW-0819">tRNA processing</keyword>
<evidence type="ECO:0000256" key="8">
    <source>
        <dbReference type="HAMAP-Rule" id="MF_01161"/>
    </source>
</evidence>
<dbReference type="EC" id="6.3.4.19" evidence="8"/>
<evidence type="ECO:0000256" key="3">
    <source>
        <dbReference type="ARBA" id="ARBA00022598"/>
    </source>
</evidence>
<comment type="function">
    <text evidence="8">Ligates lysine onto the cytidine present at position 34 of the AUA codon-specific tRNA(Ile) that contains the anticodon CAU, in an ATP-dependent manner. Cytidine is converted to lysidine, thus changing the amino acid specificity of the tRNA from methionine to isoleucine.</text>
</comment>
<dbReference type="SUPFAM" id="SSF52402">
    <property type="entry name" value="Adenine nucleotide alpha hydrolases-like"/>
    <property type="match status" value="1"/>
</dbReference>
<dbReference type="GO" id="GO:0006400">
    <property type="term" value="P:tRNA modification"/>
    <property type="evidence" value="ECO:0007669"/>
    <property type="project" value="UniProtKB-UniRule"/>
</dbReference>
<evidence type="ECO:0000313" key="11">
    <source>
        <dbReference type="Proteomes" id="UP000490800"/>
    </source>
</evidence>
<proteinExistence type="inferred from homology"/>
<dbReference type="GO" id="GO:0005524">
    <property type="term" value="F:ATP binding"/>
    <property type="evidence" value="ECO:0007669"/>
    <property type="project" value="UniProtKB-UniRule"/>
</dbReference>
<dbReference type="InterPro" id="IPR012795">
    <property type="entry name" value="tRNA_Ile_lys_synt_N"/>
</dbReference>
<comment type="domain">
    <text evidence="8">The N-terminal region contains the highly conserved SGGXDS motif, predicted to be a P-loop motif involved in ATP binding.</text>
</comment>
<keyword evidence="3 8" id="KW-0436">Ligase</keyword>
<dbReference type="EMBL" id="RHLK01000019">
    <property type="protein sequence ID" value="MVP02198.1"/>
    <property type="molecule type" value="Genomic_DNA"/>
</dbReference>
<keyword evidence="2 8" id="KW-0963">Cytoplasm</keyword>
<dbReference type="InterPro" id="IPR012094">
    <property type="entry name" value="tRNA_Ile_lys_synt"/>
</dbReference>
<evidence type="ECO:0000256" key="4">
    <source>
        <dbReference type="ARBA" id="ARBA00022694"/>
    </source>
</evidence>
<dbReference type="SUPFAM" id="SSF56037">
    <property type="entry name" value="PheT/TilS domain"/>
    <property type="match status" value="1"/>
</dbReference>
<dbReference type="PANTHER" id="PTHR43033:SF1">
    <property type="entry name" value="TRNA(ILE)-LYSIDINE SYNTHASE-RELATED"/>
    <property type="match status" value="1"/>
</dbReference>
<dbReference type="NCBIfam" id="TIGR02433">
    <property type="entry name" value="lysidine_TilS_C"/>
    <property type="match status" value="1"/>
</dbReference>
<name>A0A7X3K1F7_9BACL</name>
<evidence type="ECO:0000256" key="1">
    <source>
        <dbReference type="ARBA" id="ARBA00004496"/>
    </source>
</evidence>
<evidence type="ECO:0000256" key="6">
    <source>
        <dbReference type="ARBA" id="ARBA00022840"/>
    </source>
</evidence>
<dbReference type="NCBIfam" id="TIGR02432">
    <property type="entry name" value="lysidine_TilS_N"/>
    <property type="match status" value="1"/>
</dbReference>